<proteinExistence type="predicted"/>
<evidence type="ECO:0000313" key="3">
    <source>
        <dbReference type="Proteomes" id="UP000325372"/>
    </source>
</evidence>
<accession>A0A5N0T944</accession>
<organism evidence="2 3">
    <name type="scientific">Marinihelvus fidelis</name>
    <dbReference type="NCBI Taxonomy" id="2613842"/>
    <lineage>
        <taxon>Bacteria</taxon>
        <taxon>Pseudomonadati</taxon>
        <taxon>Pseudomonadota</taxon>
        <taxon>Gammaproteobacteria</taxon>
        <taxon>Chromatiales</taxon>
        <taxon>Wenzhouxiangellaceae</taxon>
        <taxon>Marinihelvus</taxon>
    </lineage>
</organism>
<dbReference type="GO" id="GO:0016787">
    <property type="term" value="F:hydrolase activity"/>
    <property type="evidence" value="ECO:0007669"/>
    <property type="project" value="UniProtKB-KW"/>
</dbReference>
<dbReference type="Pfam" id="PF00753">
    <property type="entry name" value="Lactamase_B"/>
    <property type="match status" value="1"/>
</dbReference>
<gene>
    <name evidence="2" type="ORF">F3N42_08155</name>
</gene>
<evidence type="ECO:0000259" key="1">
    <source>
        <dbReference type="SMART" id="SM00849"/>
    </source>
</evidence>
<name>A0A5N0T944_9GAMM</name>
<comment type="caution">
    <text evidence="2">The sequence shown here is derived from an EMBL/GenBank/DDBJ whole genome shotgun (WGS) entry which is preliminary data.</text>
</comment>
<dbReference type="InterPro" id="IPR001279">
    <property type="entry name" value="Metallo-B-lactamas"/>
</dbReference>
<dbReference type="EMBL" id="VYXP01000005">
    <property type="protein sequence ID" value="KAA9131291.1"/>
    <property type="molecule type" value="Genomic_DNA"/>
</dbReference>
<keyword evidence="3" id="KW-1185">Reference proteome</keyword>
<evidence type="ECO:0000313" key="2">
    <source>
        <dbReference type="EMBL" id="KAA9131291.1"/>
    </source>
</evidence>
<protein>
    <submittedName>
        <fullName evidence="2">MBL fold metallo-hydrolase</fullName>
    </submittedName>
</protein>
<dbReference type="InterPro" id="IPR036866">
    <property type="entry name" value="RibonucZ/Hydroxyglut_hydro"/>
</dbReference>
<feature type="domain" description="Metallo-beta-lactamase" evidence="1">
    <location>
        <begin position="29"/>
        <end position="234"/>
    </location>
</feature>
<dbReference type="InterPro" id="IPR050855">
    <property type="entry name" value="NDM-1-like"/>
</dbReference>
<dbReference type="CDD" id="cd07726">
    <property type="entry name" value="ST1585-like_MBL-fold"/>
    <property type="match status" value="1"/>
</dbReference>
<dbReference type="Gene3D" id="3.60.15.10">
    <property type="entry name" value="Ribonuclease Z/Hydroxyacylglutathione hydrolase-like"/>
    <property type="match status" value="1"/>
</dbReference>
<reference evidence="2 3" key="1">
    <citation type="submission" date="2019-09" db="EMBL/GenBank/DDBJ databases">
        <title>Wenzhouxiangella sp. Genome sequencing and assembly.</title>
        <authorList>
            <person name="Zhang R."/>
        </authorList>
    </citation>
    <scope>NUCLEOTIDE SEQUENCE [LARGE SCALE GENOMIC DNA]</scope>
    <source>
        <strain evidence="2 3">W260</strain>
    </source>
</reference>
<dbReference type="InterPro" id="IPR037482">
    <property type="entry name" value="ST1585_MBL-fold"/>
</dbReference>
<dbReference type="PANTHER" id="PTHR42951">
    <property type="entry name" value="METALLO-BETA-LACTAMASE DOMAIN-CONTAINING"/>
    <property type="match status" value="1"/>
</dbReference>
<dbReference type="AlphaFoldDB" id="A0A5N0T944"/>
<dbReference type="PANTHER" id="PTHR42951:SF22">
    <property type="entry name" value="METALLO BETA-LACTAMASE SUPERFAMILY LIPOPROTEIN"/>
    <property type="match status" value="1"/>
</dbReference>
<dbReference type="SMART" id="SM00849">
    <property type="entry name" value="Lactamase_B"/>
    <property type="match status" value="1"/>
</dbReference>
<sequence length="321" mass="35319">MNNPGPAADTIEYPGGVIAIDSGFVRPFMAACYLLEGENEVAVIETGTRASVDRIMATLAARGWAPEQVRHVIITHVHLDHAGGVGTLMQQLPAATLLVHPRGARHMIDPSRLEAGVRAVYGDAVFERDYGVLVPVAAERVREMDDGSRATVGGRELLFRDSPGHARHHFCVWDEATRGWFTGDTFGLSYRELDTAAGPFIFPTTTPVQFDPDAMHASLEMLLAARPRWMYLTHFGRVGEPRALAATLHEWIDTFVDLAEGHSASEYRADALRQGMLALLWDAALAHGYSGSDDQFRDVVWNDIVLNVQGLEVWLDSPPRP</sequence>
<dbReference type="RefSeq" id="WP_150863941.1">
    <property type="nucleotide sequence ID" value="NZ_VYXP01000005.1"/>
</dbReference>
<dbReference type="SUPFAM" id="SSF56281">
    <property type="entry name" value="Metallo-hydrolase/oxidoreductase"/>
    <property type="match status" value="1"/>
</dbReference>
<dbReference type="Proteomes" id="UP000325372">
    <property type="component" value="Unassembled WGS sequence"/>
</dbReference>
<keyword evidence="2" id="KW-0378">Hydrolase</keyword>